<protein>
    <submittedName>
        <fullName evidence="5">MarR family winged helix-turn-helix transcriptional regulator</fullName>
    </submittedName>
</protein>
<dbReference type="PROSITE" id="PS50995">
    <property type="entry name" value="HTH_MARR_2"/>
    <property type="match status" value="1"/>
</dbReference>
<dbReference type="Proteomes" id="UP000829069">
    <property type="component" value="Chromosome"/>
</dbReference>
<dbReference type="PANTHER" id="PTHR33164:SF64">
    <property type="entry name" value="TRANSCRIPTIONAL REGULATOR SLYA"/>
    <property type="match status" value="1"/>
</dbReference>
<dbReference type="PANTHER" id="PTHR33164">
    <property type="entry name" value="TRANSCRIPTIONAL REGULATOR, MARR FAMILY"/>
    <property type="match status" value="1"/>
</dbReference>
<accession>A0ABY3WEW1</accession>
<evidence type="ECO:0000313" key="6">
    <source>
        <dbReference type="Proteomes" id="UP000829069"/>
    </source>
</evidence>
<dbReference type="InterPro" id="IPR039422">
    <property type="entry name" value="MarR/SlyA-like"/>
</dbReference>
<gene>
    <name evidence="5" type="ORF">MNQ99_02370</name>
</gene>
<dbReference type="InterPro" id="IPR000835">
    <property type="entry name" value="HTH_MarR-typ"/>
</dbReference>
<evidence type="ECO:0000259" key="4">
    <source>
        <dbReference type="PROSITE" id="PS50995"/>
    </source>
</evidence>
<reference evidence="5 6" key="1">
    <citation type="submission" date="2022-03" db="EMBL/GenBank/DDBJ databases">
        <title>Isotopic signatures of nitrous oxide derived from detoxification processes.</title>
        <authorList>
            <person name="Behrendt U."/>
            <person name="Buchen C."/>
            <person name="Well R."/>
            <person name="Ulrich A."/>
            <person name="Rohe L."/>
            <person name="Kolb S."/>
            <person name="Schloter M."/>
            <person name="Horn M.A."/>
            <person name="Augustin J."/>
        </authorList>
    </citation>
    <scope>NUCLEOTIDE SEQUENCE [LARGE SCALE GENOMIC DNA]</scope>
    <source>
        <strain evidence="5 6">S4-C24</strain>
    </source>
</reference>
<proteinExistence type="predicted"/>
<dbReference type="SUPFAM" id="SSF46785">
    <property type="entry name" value="Winged helix' DNA-binding domain"/>
    <property type="match status" value="1"/>
</dbReference>
<keyword evidence="6" id="KW-1185">Reference proteome</keyword>
<dbReference type="RefSeq" id="WP_127512303.1">
    <property type="nucleotide sequence ID" value="NZ_CP093326.1"/>
</dbReference>
<evidence type="ECO:0000256" key="3">
    <source>
        <dbReference type="ARBA" id="ARBA00023163"/>
    </source>
</evidence>
<dbReference type="EMBL" id="CP093326">
    <property type="protein sequence ID" value="UNK46234.1"/>
    <property type="molecule type" value="Genomic_DNA"/>
</dbReference>
<name>A0ABY3WEW1_9MICC</name>
<organism evidence="5 6">
    <name type="scientific">Arthrobacter sulfonylureivorans</name>
    <dbReference type="NCBI Taxonomy" id="2486855"/>
    <lineage>
        <taxon>Bacteria</taxon>
        <taxon>Bacillati</taxon>
        <taxon>Actinomycetota</taxon>
        <taxon>Actinomycetes</taxon>
        <taxon>Micrococcales</taxon>
        <taxon>Micrococcaceae</taxon>
        <taxon>Arthrobacter</taxon>
    </lineage>
</organism>
<evidence type="ECO:0000256" key="1">
    <source>
        <dbReference type="ARBA" id="ARBA00023015"/>
    </source>
</evidence>
<dbReference type="Gene3D" id="1.10.10.10">
    <property type="entry name" value="Winged helix-like DNA-binding domain superfamily/Winged helix DNA-binding domain"/>
    <property type="match status" value="1"/>
</dbReference>
<dbReference type="Pfam" id="PF12802">
    <property type="entry name" value="MarR_2"/>
    <property type="match status" value="1"/>
</dbReference>
<dbReference type="InterPro" id="IPR036390">
    <property type="entry name" value="WH_DNA-bd_sf"/>
</dbReference>
<feature type="domain" description="HTH marR-type" evidence="4">
    <location>
        <begin position="17"/>
        <end position="149"/>
    </location>
</feature>
<dbReference type="InterPro" id="IPR036388">
    <property type="entry name" value="WH-like_DNA-bd_sf"/>
</dbReference>
<dbReference type="PRINTS" id="PR00598">
    <property type="entry name" value="HTHMARR"/>
</dbReference>
<keyword evidence="2" id="KW-0238">DNA-binding</keyword>
<evidence type="ECO:0000256" key="2">
    <source>
        <dbReference type="ARBA" id="ARBA00023125"/>
    </source>
</evidence>
<keyword evidence="3" id="KW-0804">Transcription</keyword>
<sequence length="168" mass="18221">MTGAPAAAAARTHGQIPGDLGWNLGMVLRGYQSRFEEAVADMPEGIRGYQVLSAVVHRDPPNQQALGSHLAIDRTVLTYLLDKLVAARLVERVPAANDRRARKIIPTTQGRRALSTYEVRVAAAEQSLLSGLAQEEVALLSGLIQRLAMEVHRAQPNSNPCEAMDHLP</sequence>
<dbReference type="SMART" id="SM00347">
    <property type="entry name" value="HTH_MARR"/>
    <property type="match status" value="1"/>
</dbReference>
<keyword evidence="1" id="KW-0805">Transcription regulation</keyword>
<evidence type="ECO:0000313" key="5">
    <source>
        <dbReference type="EMBL" id="UNK46234.1"/>
    </source>
</evidence>